<organism evidence="2">
    <name type="scientific">marine metagenome</name>
    <dbReference type="NCBI Taxonomy" id="408172"/>
    <lineage>
        <taxon>unclassified sequences</taxon>
        <taxon>metagenomes</taxon>
        <taxon>ecological metagenomes</taxon>
    </lineage>
</organism>
<reference evidence="2" key="1">
    <citation type="submission" date="2018-05" db="EMBL/GenBank/DDBJ databases">
        <authorList>
            <person name="Lanie J.A."/>
            <person name="Ng W.-L."/>
            <person name="Kazmierczak K.M."/>
            <person name="Andrzejewski T.M."/>
            <person name="Davidsen T.M."/>
            <person name="Wayne K.J."/>
            <person name="Tettelin H."/>
            <person name="Glass J.I."/>
            <person name="Rusch D."/>
            <person name="Podicherti R."/>
            <person name="Tsui H.-C.T."/>
            <person name="Winkler M.E."/>
        </authorList>
    </citation>
    <scope>NUCLEOTIDE SEQUENCE</scope>
</reference>
<dbReference type="AlphaFoldDB" id="A0A382HKA6"/>
<dbReference type="PROSITE" id="PS51831">
    <property type="entry name" value="HD"/>
    <property type="match status" value="1"/>
</dbReference>
<dbReference type="Pfam" id="PF13328">
    <property type="entry name" value="HD_4"/>
    <property type="match status" value="1"/>
</dbReference>
<evidence type="ECO:0000259" key="1">
    <source>
        <dbReference type="PROSITE" id="PS51831"/>
    </source>
</evidence>
<sequence>MNIIEKADLFASTAHAAIGQKRKYTKVDYIVHPRRVSKIVADNGGTDDMIAAALLHDVLEDTQVTSDLIAEVFGWKIHKLVVELTDISKPEDGNRAKRKAMDAKKLGKVSKEAQIIKLADLIDNSDDIEANDPSFAKVFLKEKAHLIKIMTKVHDHALYPVAVGVVNGGK</sequence>
<dbReference type="Gene3D" id="1.10.3210.10">
    <property type="entry name" value="Hypothetical protein af1432"/>
    <property type="match status" value="1"/>
</dbReference>
<feature type="domain" description="HD" evidence="1">
    <location>
        <begin position="29"/>
        <end position="125"/>
    </location>
</feature>
<evidence type="ECO:0000313" key="2">
    <source>
        <dbReference type="EMBL" id="SVB87736.1"/>
    </source>
</evidence>
<dbReference type="PANTHER" id="PTHR46246:SF1">
    <property type="entry name" value="GUANOSINE-3',5'-BIS(DIPHOSPHATE) 3'-PYROPHOSPHOHYDROLASE MESH1"/>
    <property type="match status" value="1"/>
</dbReference>
<dbReference type="GO" id="GO:0008893">
    <property type="term" value="F:guanosine-3',5'-bis(diphosphate) 3'-diphosphatase activity"/>
    <property type="evidence" value="ECO:0007669"/>
    <property type="project" value="TreeGrafter"/>
</dbReference>
<proteinExistence type="predicted"/>
<dbReference type="PANTHER" id="PTHR46246">
    <property type="entry name" value="GUANOSINE-3',5'-BIS(DIPHOSPHATE) 3'-PYROPHOSPHOHYDROLASE MESH1"/>
    <property type="match status" value="1"/>
</dbReference>
<dbReference type="InterPro" id="IPR006674">
    <property type="entry name" value="HD_domain"/>
</dbReference>
<accession>A0A382HKA6</accession>
<gene>
    <name evidence="2" type="ORF">METZ01_LOCUS240590</name>
</gene>
<dbReference type="InterPro" id="IPR052194">
    <property type="entry name" value="MESH1"/>
</dbReference>
<name>A0A382HKA6_9ZZZZ</name>
<protein>
    <recommendedName>
        <fullName evidence="1">HD domain-containing protein</fullName>
    </recommendedName>
</protein>
<dbReference type="SMART" id="SM00471">
    <property type="entry name" value="HDc"/>
    <property type="match status" value="1"/>
</dbReference>
<dbReference type="CDD" id="cd00077">
    <property type="entry name" value="HDc"/>
    <property type="match status" value="1"/>
</dbReference>
<dbReference type="SUPFAM" id="SSF109604">
    <property type="entry name" value="HD-domain/PDEase-like"/>
    <property type="match status" value="1"/>
</dbReference>
<dbReference type="EMBL" id="UINC01061792">
    <property type="protein sequence ID" value="SVB87736.1"/>
    <property type="molecule type" value="Genomic_DNA"/>
</dbReference>
<dbReference type="InterPro" id="IPR003607">
    <property type="entry name" value="HD/PDEase_dom"/>
</dbReference>